<dbReference type="EMBL" id="QBUD01000007">
    <property type="protein sequence ID" value="PUB13695.1"/>
    <property type="molecule type" value="Genomic_DNA"/>
</dbReference>
<proteinExistence type="predicted"/>
<dbReference type="Proteomes" id="UP000244523">
    <property type="component" value="Unassembled WGS sequence"/>
</dbReference>
<gene>
    <name evidence="1" type="ORF">C8N45_107156</name>
</gene>
<dbReference type="AlphaFoldDB" id="A0A2T6KEY9"/>
<name>A0A2T6KEY9_9RHOB</name>
<protein>
    <submittedName>
        <fullName evidence="1">Uncharacterized protein</fullName>
    </submittedName>
</protein>
<comment type="caution">
    <text evidence="1">The sequence shown here is derived from an EMBL/GenBank/DDBJ whole genome shotgun (WGS) entry which is preliminary data.</text>
</comment>
<keyword evidence="2" id="KW-1185">Reference proteome</keyword>
<organism evidence="1 2">
    <name type="scientific">Yoonia sediminilitoris</name>
    <dbReference type="NCBI Taxonomy" id="1286148"/>
    <lineage>
        <taxon>Bacteria</taxon>
        <taxon>Pseudomonadati</taxon>
        <taxon>Pseudomonadota</taxon>
        <taxon>Alphaproteobacteria</taxon>
        <taxon>Rhodobacterales</taxon>
        <taxon>Paracoccaceae</taxon>
        <taxon>Yoonia</taxon>
    </lineage>
</organism>
<sequence>MEFSAQSIQLVSSEDLATALGFASANDAFRGFCREKGITPVRRNPHYFDPKLVRVRLDQAQGLLALEPVSQTESLVGKRRARLARLPAS</sequence>
<reference evidence="1 2" key="1">
    <citation type="submission" date="2018-04" db="EMBL/GenBank/DDBJ databases">
        <title>Genomic Encyclopedia of Archaeal and Bacterial Type Strains, Phase II (KMG-II): from individual species to whole genera.</title>
        <authorList>
            <person name="Goeker M."/>
        </authorList>
    </citation>
    <scope>NUCLEOTIDE SEQUENCE [LARGE SCALE GENOMIC DNA]</scope>
    <source>
        <strain evidence="1 2">DSM 29955</strain>
    </source>
</reference>
<evidence type="ECO:0000313" key="2">
    <source>
        <dbReference type="Proteomes" id="UP000244523"/>
    </source>
</evidence>
<evidence type="ECO:0000313" key="1">
    <source>
        <dbReference type="EMBL" id="PUB13695.1"/>
    </source>
</evidence>
<accession>A0A2T6KEY9</accession>